<accession>A0A368LGR2</accession>
<comment type="caution">
    <text evidence="1">The sequence shown here is derived from an EMBL/GenBank/DDBJ whole genome shotgun (WGS) entry which is preliminary data.</text>
</comment>
<protein>
    <submittedName>
        <fullName evidence="1">Uncharacterized protein</fullName>
    </submittedName>
</protein>
<organism evidence="1 2">
    <name type="scientific">Vibrio casei</name>
    <dbReference type="NCBI Taxonomy" id="673372"/>
    <lineage>
        <taxon>Bacteria</taxon>
        <taxon>Pseudomonadati</taxon>
        <taxon>Pseudomonadota</taxon>
        <taxon>Gammaproteobacteria</taxon>
        <taxon>Vibrionales</taxon>
        <taxon>Vibrionaceae</taxon>
        <taxon>Vibrio</taxon>
    </lineage>
</organism>
<dbReference type="Proteomes" id="UP000252479">
    <property type="component" value="Unassembled WGS sequence"/>
</dbReference>
<name>A0A368LGR2_9VIBR</name>
<evidence type="ECO:0000313" key="1">
    <source>
        <dbReference type="EMBL" id="RCS69888.1"/>
    </source>
</evidence>
<keyword evidence="2" id="KW-1185">Reference proteome</keyword>
<dbReference type="GeneID" id="303189329"/>
<dbReference type="AlphaFoldDB" id="A0A368LGR2"/>
<proteinExistence type="predicted"/>
<sequence>MLTLERKANLVDYILIKLSANFLTTDLINVNIIRDDTGEVSVAFHEIFAAFYAGIDLTNLINQTHKVGSGICLVDKDETLMLRDSLREQSSNNRNIKVPRLMASELTEKPLLSVRDKRLLKNLAVDTDVQYVRSFFNKNADGLPTVTSAMRLFNLSRKDATTVCAMDSLVPIFDAIDSYHSKLSRGDEVINSFIAKDSQHHFDRFTQLVVDTAYTHYTLMRFFANKATSHQIAALTLPILISARSRIRFTCVYSSQIEKYRKQHSRTTPSRILTMNEKMAIHELYEKLKIELNSEAEAMIRVAELLNKDILQFRDILKRQRREGTK</sequence>
<dbReference type="EMBL" id="QPGL01000002">
    <property type="protein sequence ID" value="RCS69888.1"/>
    <property type="molecule type" value="Genomic_DNA"/>
</dbReference>
<reference evidence="1 2" key="1">
    <citation type="journal article" date="2017" name="Elife">
        <title>Extensive horizontal gene transfer in cheese-associated bacteria.</title>
        <authorList>
            <person name="Bonham K.S."/>
            <person name="Wolfe B.E."/>
            <person name="Dutton R.J."/>
        </authorList>
    </citation>
    <scope>NUCLEOTIDE SEQUENCE [LARGE SCALE GENOMIC DNA]</scope>
    <source>
        <strain evidence="1 2">JB196</strain>
    </source>
</reference>
<evidence type="ECO:0000313" key="2">
    <source>
        <dbReference type="Proteomes" id="UP000252479"/>
    </source>
</evidence>
<gene>
    <name evidence="1" type="ORF">CIK83_10370</name>
</gene>
<dbReference type="RefSeq" id="WP_086960280.1">
    <property type="nucleotide sequence ID" value="NZ_FUKS01000024.1"/>
</dbReference>